<accession>A0A1D1VYA0</accession>
<dbReference type="AlphaFoldDB" id="A0A1D1VYA0"/>
<evidence type="ECO:0000256" key="2">
    <source>
        <dbReference type="SAM" id="SignalP"/>
    </source>
</evidence>
<name>A0A1D1VYA0_RAMVA</name>
<dbReference type="Proteomes" id="UP000186922">
    <property type="component" value="Unassembled WGS sequence"/>
</dbReference>
<feature type="signal peptide" evidence="2">
    <location>
        <begin position="1"/>
        <end position="18"/>
    </location>
</feature>
<dbReference type="EMBL" id="BDGG01000010">
    <property type="protein sequence ID" value="GAV03994.1"/>
    <property type="molecule type" value="Genomic_DNA"/>
</dbReference>
<evidence type="ECO:0000313" key="4">
    <source>
        <dbReference type="Proteomes" id="UP000186922"/>
    </source>
</evidence>
<evidence type="ECO:0000313" key="3">
    <source>
        <dbReference type="EMBL" id="GAV03994.1"/>
    </source>
</evidence>
<sequence length="163" mass="16838">MAVSYWFIFSATLCLCLSFPFGTRSAPAAPAPLPAASNSSNADVTINPPSVPVQPNSGTTVSPETFERITSNMAGGVDTIRDAIIGLVAFLIGGAKFAVDKGVQNVADVAQRVENKTIAVKNNVRNAGGALANTWGNALRKTGAITGQLVGGTLHTDPQNNQQ</sequence>
<feature type="chain" id="PRO_5008898973" description="Salivary secreted peptide" evidence="2">
    <location>
        <begin position="19"/>
        <end position="163"/>
    </location>
</feature>
<dbReference type="OrthoDB" id="10636123at2759"/>
<protein>
    <recommendedName>
        <fullName evidence="5">Salivary secreted peptide</fullName>
    </recommendedName>
</protein>
<feature type="region of interest" description="Disordered" evidence="1">
    <location>
        <begin position="32"/>
        <end position="61"/>
    </location>
</feature>
<evidence type="ECO:0000256" key="1">
    <source>
        <dbReference type="SAM" id="MobiDB-lite"/>
    </source>
</evidence>
<feature type="compositionally biased region" description="Polar residues" evidence="1">
    <location>
        <begin position="43"/>
        <end position="61"/>
    </location>
</feature>
<organism evidence="3 4">
    <name type="scientific">Ramazzottius varieornatus</name>
    <name type="common">Water bear</name>
    <name type="synonym">Tardigrade</name>
    <dbReference type="NCBI Taxonomy" id="947166"/>
    <lineage>
        <taxon>Eukaryota</taxon>
        <taxon>Metazoa</taxon>
        <taxon>Ecdysozoa</taxon>
        <taxon>Tardigrada</taxon>
        <taxon>Eutardigrada</taxon>
        <taxon>Parachela</taxon>
        <taxon>Hypsibioidea</taxon>
        <taxon>Ramazzottiidae</taxon>
        <taxon>Ramazzottius</taxon>
    </lineage>
</organism>
<keyword evidence="2" id="KW-0732">Signal</keyword>
<comment type="caution">
    <text evidence="3">The sequence shown here is derived from an EMBL/GenBank/DDBJ whole genome shotgun (WGS) entry which is preliminary data.</text>
</comment>
<keyword evidence="4" id="KW-1185">Reference proteome</keyword>
<gene>
    <name evidence="3" type="primary">RvY_14342-1</name>
    <name evidence="3" type="synonym">RvY_14342.1</name>
    <name evidence="3" type="ORF">RvY_14342</name>
</gene>
<reference evidence="3 4" key="1">
    <citation type="journal article" date="2016" name="Nat. Commun.">
        <title>Extremotolerant tardigrade genome and improved radiotolerance of human cultured cells by tardigrade-unique protein.</title>
        <authorList>
            <person name="Hashimoto T."/>
            <person name="Horikawa D.D."/>
            <person name="Saito Y."/>
            <person name="Kuwahara H."/>
            <person name="Kozuka-Hata H."/>
            <person name="Shin-I T."/>
            <person name="Minakuchi Y."/>
            <person name="Ohishi K."/>
            <person name="Motoyama A."/>
            <person name="Aizu T."/>
            <person name="Enomoto A."/>
            <person name="Kondo K."/>
            <person name="Tanaka S."/>
            <person name="Hara Y."/>
            <person name="Koshikawa S."/>
            <person name="Sagara H."/>
            <person name="Miura T."/>
            <person name="Yokobori S."/>
            <person name="Miyagawa K."/>
            <person name="Suzuki Y."/>
            <person name="Kubo T."/>
            <person name="Oyama M."/>
            <person name="Kohara Y."/>
            <person name="Fujiyama A."/>
            <person name="Arakawa K."/>
            <person name="Katayama T."/>
            <person name="Toyoda A."/>
            <person name="Kunieda T."/>
        </authorList>
    </citation>
    <scope>NUCLEOTIDE SEQUENCE [LARGE SCALE GENOMIC DNA]</scope>
    <source>
        <strain evidence="3 4">YOKOZUNA-1</strain>
    </source>
</reference>
<evidence type="ECO:0008006" key="5">
    <source>
        <dbReference type="Google" id="ProtNLM"/>
    </source>
</evidence>
<proteinExistence type="predicted"/>